<feature type="transmembrane region" description="Helical" evidence="1">
    <location>
        <begin position="20"/>
        <end position="39"/>
    </location>
</feature>
<evidence type="ECO:0008006" key="3">
    <source>
        <dbReference type="Google" id="ProtNLM"/>
    </source>
</evidence>
<protein>
    <recommendedName>
        <fullName evidence="3">Type VI secretion protein</fullName>
    </recommendedName>
</protein>
<name>A0AAT9SQ68_PSESX</name>
<sequence>MNCAPEFAPYPLVPAPAYSRWMVSGGAVLVLMSGVSALLRSFIEPHLAVAGVACACLAWLLALLLRVLYFRFDRHNAQSYCEAAEQVRQAWWMHHRQNAALVESVLLSAACTAPEHGQLLFSSDHQPPEPQKMLEGRTIRVGQVFGSDVAERERNLAMLLALKWHRQRAEPLAVQPLRCYWQGSLAAWQAFAEKMALCSPQLQLPEQPEPWQGISSLYSVIDQLQGAPATARILCAGCQSTPVRHESRLPAGEAAVLWLFGPEGGVRFARGEWFSAATEHLPAVAKQALQQSELSAPAQTCVSFSQPNVPDLPAIGWNTGQHVQDANFGALESLQAMVVQTLAAWYAEQHRKPCAWLANDPHHTLALGIVKPDDSTN</sequence>
<proteinExistence type="predicted"/>
<feature type="transmembrane region" description="Helical" evidence="1">
    <location>
        <begin position="46"/>
        <end position="69"/>
    </location>
</feature>
<dbReference type="AlphaFoldDB" id="A0AAT9SQ68"/>
<keyword evidence="1" id="KW-0812">Transmembrane</keyword>
<dbReference type="EMBL" id="CP081457">
    <property type="protein sequence ID" value="UYS83665.1"/>
    <property type="molecule type" value="Genomic_DNA"/>
</dbReference>
<keyword evidence="1" id="KW-1133">Transmembrane helix</keyword>
<accession>A0AAT9SQ68</accession>
<gene>
    <name evidence="2" type="ORF">A237_013935</name>
</gene>
<organism evidence="2">
    <name type="scientific">Pseudomonas syringae pv. actinidifoliorum ICMP 18803</name>
    <dbReference type="NCBI Taxonomy" id="1194400"/>
    <lineage>
        <taxon>Bacteria</taxon>
        <taxon>Pseudomonadati</taxon>
        <taxon>Pseudomonadota</taxon>
        <taxon>Gammaproteobacteria</taxon>
        <taxon>Pseudomonadales</taxon>
        <taxon>Pseudomonadaceae</taxon>
        <taxon>Pseudomonas</taxon>
        <taxon>Pseudomonas syringae</taxon>
    </lineage>
</organism>
<keyword evidence="1" id="KW-0472">Membrane</keyword>
<evidence type="ECO:0000313" key="2">
    <source>
        <dbReference type="EMBL" id="UYS83665.1"/>
    </source>
</evidence>
<evidence type="ECO:0000256" key="1">
    <source>
        <dbReference type="SAM" id="Phobius"/>
    </source>
</evidence>
<reference evidence="2" key="1">
    <citation type="journal article" date="2023" name="PhytoFront">
        <title>The Complete Genome Sequence of Pseudomonas syringae pv. actinidifoliorum ICMP 18803.</title>
        <authorList>
            <person name="Templeton M.D."/>
            <person name="Arshed S."/>
            <person name="Andersen M.T."/>
            <person name="Jayaraman J."/>
        </authorList>
    </citation>
    <scope>NUCLEOTIDE SEQUENCE</scope>
    <source>
        <strain evidence="2">ICMP 18803</strain>
    </source>
</reference>